<evidence type="ECO:0000259" key="1">
    <source>
        <dbReference type="Pfam" id="PF01881"/>
    </source>
</evidence>
<sequence>MPLANVLTCEFIGLQTLKEVWAVRLRVDFHTGARQLPWDSVLAPGRALAYGLLERGAPELGARLHTKGWGPHGMVPFGHGAPVFPAARSRRGVYAADGPGIVELGSPLLAVVEGWAKALAGMPVLAWGETAFIVDRVEPVEAPEFPSGRAVFRTVTPVVTKAVLERDASGARVPGSVWRLPGEPEWDVYVQNNLRRKAESLGLDPGVTLESVRWVGRKRSFAVASASGGGGKKPGACVEVTVSGPPETLSAIADWGLGQANAAGMGWIGA</sequence>
<gene>
    <name evidence="2" type="ORF">POF50_031040</name>
</gene>
<proteinExistence type="predicted"/>
<evidence type="ECO:0000313" key="2">
    <source>
        <dbReference type="EMBL" id="MDI5973725.1"/>
    </source>
</evidence>
<comment type="caution">
    <text evidence="2">The sequence shown here is derived from an EMBL/GenBank/DDBJ whole genome shotgun (WGS) entry which is preliminary data.</text>
</comment>
<organism evidence="2">
    <name type="scientific">Streptantibioticus silvisoli</name>
    <dbReference type="NCBI Taxonomy" id="2705255"/>
    <lineage>
        <taxon>Bacteria</taxon>
        <taxon>Bacillati</taxon>
        <taxon>Actinomycetota</taxon>
        <taxon>Actinomycetes</taxon>
        <taxon>Kitasatosporales</taxon>
        <taxon>Streptomycetaceae</taxon>
        <taxon>Streptantibioticus</taxon>
    </lineage>
</organism>
<dbReference type="Gene3D" id="3.30.70.1900">
    <property type="match status" value="1"/>
</dbReference>
<dbReference type="RefSeq" id="WP_282699107.1">
    <property type="nucleotide sequence ID" value="NZ_JABXJJ020000050.1"/>
</dbReference>
<accession>A0AA90KIV1</accession>
<feature type="domain" description="CRISPR associated protein Cas6 C-terminal" evidence="1">
    <location>
        <begin position="142"/>
        <end position="267"/>
    </location>
</feature>
<dbReference type="InterPro" id="IPR049435">
    <property type="entry name" value="Cas_Cas6_C"/>
</dbReference>
<reference evidence="2" key="1">
    <citation type="submission" date="2023-05" db="EMBL/GenBank/DDBJ databases">
        <title>Streptantibioticus silvisoli sp. nov., acidotolerant actinomycetes 1 from pine litter.</title>
        <authorList>
            <person name="Swiecimska M."/>
            <person name="Golinska P."/>
            <person name="Sangal V."/>
            <person name="Wachnowicz B."/>
            <person name="Goodfellow M."/>
        </authorList>
    </citation>
    <scope>NUCLEOTIDE SEQUENCE</scope>
    <source>
        <strain evidence="2">SL13</strain>
    </source>
</reference>
<dbReference type="AlphaFoldDB" id="A0AA90KIV1"/>
<dbReference type="EMBL" id="JABXJJ020000050">
    <property type="protein sequence ID" value="MDI5973725.1"/>
    <property type="molecule type" value="Genomic_DNA"/>
</dbReference>
<dbReference type="Pfam" id="PF01881">
    <property type="entry name" value="Cas_Cas6_C"/>
    <property type="match status" value="1"/>
</dbReference>
<protein>
    <submittedName>
        <fullName evidence="2">CRISPR-associated endoribonuclease Cas6</fullName>
    </submittedName>
</protein>
<name>A0AA90KIV1_9ACTN</name>